<comment type="subcellular location">
    <subcellularLocation>
        <location evidence="1">Cell membrane</location>
        <topology evidence="1">Multi-pass membrane protein</topology>
    </subcellularLocation>
</comment>
<evidence type="ECO:0000256" key="7">
    <source>
        <dbReference type="SAM" id="MobiDB-lite"/>
    </source>
</evidence>
<dbReference type="InterPro" id="IPR036640">
    <property type="entry name" value="ABC1_TM_sf"/>
</dbReference>
<comment type="caution">
    <text evidence="11">The sequence shown here is derived from an EMBL/GenBank/DDBJ whole genome shotgun (WGS) entry which is preliminary data.</text>
</comment>
<evidence type="ECO:0000256" key="1">
    <source>
        <dbReference type="ARBA" id="ARBA00004651"/>
    </source>
</evidence>
<dbReference type="InterPro" id="IPR014216">
    <property type="entry name" value="ABC_transptr_CydD"/>
</dbReference>
<sequence>MMARVKDDAPEQAAIDTGAEPTATRPARKSRREPNSHRRDPLVPGLRAAGMWQVAASLVWVPQAFLLAGAIAGLAAGAGADSVLLPAVGIAVLGVLRAALDGIGARKAFRVARAEVSRLRAAAVERLAARSPIDLERPASGLAASVVAEQAEAMVPWLSRFQPARQRATLVPLAILACVLPLSWAAALVLAVCAPLIPLFMALIGWRAQAASERQLVELGSMNAFLLDRLRGLATIRSLGAVDLTARRLRADAESLRRRTMAVLRIAFMSSAVLELFSAIGVAMVAVYVGFHLLGTLSFGTWGQAFGLREGLFVLLLAPAFFEPLRDLSAAWHDRAAGQAACAALEGLAQGGARMLNVGEAEGVAAPAIAGAPRVRLEHVTFRHAGAKERVLDGIDLTVASGEHVALLAPSGAGKSTILALIAGLAHAESGRVLIGGEPLMQGNAARLRATMGYIGQQPHIFAGTLAGNVTLGRPGIGREAVRRALHAVRLDRVASRRGSAPIGEGGRGLSGGEGMRLALARLAATPALGLILADEPTAHLDSATAREVTSGLLSLAEGRTLLVATHDPALAARMDRVIHLAAMPREDAA</sequence>
<accession>A0ABT0DB10</accession>
<feature type="region of interest" description="Disordered" evidence="7">
    <location>
        <begin position="1"/>
        <end position="42"/>
    </location>
</feature>
<dbReference type="PANTHER" id="PTHR24221:SF654">
    <property type="entry name" value="ATP-BINDING CASSETTE SUB-FAMILY B MEMBER 6"/>
    <property type="match status" value="1"/>
</dbReference>
<proteinExistence type="predicted"/>
<keyword evidence="4" id="KW-0067">ATP-binding</keyword>
<dbReference type="InterPro" id="IPR027417">
    <property type="entry name" value="P-loop_NTPase"/>
</dbReference>
<feature type="transmembrane region" description="Helical" evidence="8">
    <location>
        <begin position="266"/>
        <end position="289"/>
    </location>
</feature>
<evidence type="ECO:0000256" key="6">
    <source>
        <dbReference type="ARBA" id="ARBA00023136"/>
    </source>
</evidence>
<feature type="domain" description="ABC transporter" evidence="9">
    <location>
        <begin position="375"/>
        <end position="590"/>
    </location>
</feature>
<feature type="transmembrane region" description="Helical" evidence="8">
    <location>
        <begin position="188"/>
        <end position="206"/>
    </location>
</feature>
<name>A0ABT0DB10_9HYPH</name>
<evidence type="ECO:0000256" key="4">
    <source>
        <dbReference type="ARBA" id="ARBA00022840"/>
    </source>
</evidence>
<dbReference type="InterPro" id="IPR039421">
    <property type="entry name" value="Type_1_exporter"/>
</dbReference>
<dbReference type="Pfam" id="PF00664">
    <property type="entry name" value="ABC_membrane"/>
    <property type="match status" value="1"/>
</dbReference>
<dbReference type="NCBIfam" id="TIGR02857">
    <property type="entry name" value="CydD"/>
    <property type="match status" value="1"/>
</dbReference>
<dbReference type="SUPFAM" id="SSF90123">
    <property type="entry name" value="ABC transporter transmembrane region"/>
    <property type="match status" value="1"/>
</dbReference>
<keyword evidence="3" id="KW-0547">Nucleotide-binding</keyword>
<reference evidence="11 12" key="1">
    <citation type="submission" date="2022-04" db="EMBL/GenBank/DDBJ databases">
        <authorList>
            <person name="Grouzdev D.S."/>
            <person name="Pantiukh K.S."/>
            <person name="Krutkina M.S."/>
        </authorList>
    </citation>
    <scope>NUCLEOTIDE SEQUENCE [LARGE SCALE GENOMIC DNA]</scope>
    <source>
        <strain evidence="11 12">6x-1</strain>
    </source>
</reference>
<dbReference type="SUPFAM" id="SSF52540">
    <property type="entry name" value="P-loop containing nucleoside triphosphate hydrolases"/>
    <property type="match status" value="1"/>
</dbReference>
<dbReference type="EMBL" id="JALKCH010000005">
    <property type="protein sequence ID" value="MCK0197136.1"/>
    <property type="molecule type" value="Genomic_DNA"/>
</dbReference>
<dbReference type="CDD" id="cd03228">
    <property type="entry name" value="ABCC_MRP_Like"/>
    <property type="match status" value="1"/>
</dbReference>
<dbReference type="InterPro" id="IPR003439">
    <property type="entry name" value="ABC_transporter-like_ATP-bd"/>
</dbReference>
<evidence type="ECO:0000256" key="8">
    <source>
        <dbReference type="SAM" id="Phobius"/>
    </source>
</evidence>
<dbReference type="PROSITE" id="PS50893">
    <property type="entry name" value="ABC_TRANSPORTER_2"/>
    <property type="match status" value="1"/>
</dbReference>
<dbReference type="SMART" id="SM00382">
    <property type="entry name" value="AAA"/>
    <property type="match status" value="1"/>
</dbReference>
<evidence type="ECO:0000256" key="3">
    <source>
        <dbReference type="ARBA" id="ARBA00022741"/>
    </source>
</evidence>
<evidence type="ECO:0000313" key="12">
    <source>
        <dbReference type="Proteomes" id="UP001203284"/>
    </source>
</evidence>
<evidence type="ECO:0000256" key="5">
    <source>
        <dbReference type="ARBA" id="ARBA00022989"/>
    </source>
</evidence>
<keyword evidence="2 8" id="KW-0812">Transmembrane</keyword>
<evidence type="ECO:0000259" key="10">
    <source>
        <dbReference type="PROSITE" id="PS50929"/>
    </source>
</evidence>
<gene>
    <name evidence="11" type="primary">cydD</name>
    <name evidence="11" type="ORF">MWN34_09450</name>
</gene>
<keyword evidence="6 8" id="KW-0472">Membrane</keyword>
<dbReference type="Proteomes" id="UP001203284">
    <property type="component" value="Unassembled WGS sequence"/>
</dbReference>
<dbReference type="Gene3D" id="1.20.1560.10">
    <property type="entry name" value="ABC transporter type 1, transmembrane domain"/>
    <property type="match status" value="1"/>
</dbReference>
<evidence type="ECO:0000259" key="9">
    <source>
        <dbReference type="PROSITE" id="PS50893"/>
    </source>
</evidence>
<evidence type="ECO:0000256" key="2">
    <source>
        <dbReference type="ARBA" id="ARBA00022692"/>
    </source>
</evidence>
<dbReference type="InterPro" id="IPR003593">
    <property type="entry name" value="AAA+_ATPase"/>
</dbReference>
<dbReference type="Pfam" id="PF00005">
    <property type="entry name" value="ABC_tran"/>
    <property type="match status" value="1"/>
</dbReference>
<dbReference type="CDD" id="cd18584">
    <property type="entry name" value="ABC_6TM_AarD_CydD"/>
    <property type="match status" value="1"/>
</dbReference>
<dbReference type="PANTHER" id="PTHR24221">
    <property type="entry name" value="ATP-BINDING CASSETTE SUB-FAMILY B"/>
    <property type="match status" value="1"/>
</dbReference>
<dbReference type="RefSeq" id="WP_247028735.1">
    <property type="nucleotide sequence ID" value="NZ_JALKCH010000005.1"/>
</dbReference>
<keyword evidence="12" id="KW-1185">Reference proteome</keyword>
<feature type="compositionally biased region" description="Basic and acidic residues" evidence="7">
    <location>
        <begin position="32"/>
        <end position="41"/>
    </location>
</feature>
<feature type="domain" description="ABC transmembrane type-1" evidence="10">
    <location>
        <begin position="54"/>
        <end position="337"/>
    </location>
</feature>
<feature type="transmembrane region" description="Helical" evidence="8">
    <location>
        <begin position="54"/>
        <end position="77"/>
    </location>
</feature>
<dbReference type="Gene3D" id="3.40.50.300">
    <property type="entry name" value="P-loop containing nucleotide triphosphate hydrolases"/>
    <property type="match status" value="1"/>
</dbReference>
<protein>
    <submittedName>
        <fullName evidence="11">Thiol reductant ABC exporter subunit CydD</fullName>
    </submittedName>
</protein>
<evidence type="ECO:0000313" key="11">
    <source>
        <dbReference type="EMBL" id="MCK0197136.1"/>
    </source>
</evidence>
<dbReference type="PROSITE" id="PS50929">
    <property type="entry name" value="ABC_TM1F"/>
    <property type="match status" value="1"/>
</dbReference>
<keyword evidence="5 8" id="KW-1133">Transmembrane helix</keyword>
<dbReference type="InterPro" id="IPR011527">
    <property type="entry name" value="ABC1_TM_dom"/>
</dbReference>
<organism evidence="11 12">
    <name type="scientific">Ancylobacter crimeensis</name>
    <dbReference type="NCBI Taxonomy" id="2579147"/>
    <lineage>
        <taxon>Bacteria</taxon>
        <taxon>Pseudomonadati</taxon>
        <taxon>Pseudomonadota</taxon>
        <taxon>Alphaproteobacteria</taxon>
        <taxon>Hyphomicrobiales</taxon>
        <taxon>Xanthobacteraceae</taxon>
        <taxon>Ancylobacter</taxon>
    </lineage>
</organism>